<proteinExistence type="predicted"/>
<dbReference type="PANTHER" id="PTHR33371:SF4">
    <property type="entry name" value="INTERMEMBRANE PHOSPHOLIPID TRANSPORT SYSTEM BINDING PROTEIN MLAD"/>
    <property type="match status" value="1"/>
</dbReference>
<dbReference type="PANTHER" id="PTHR33371">
    <property type="entry name" value="INTERMEMBRANE PHOSPHOLIPID TRANSPORT SYSTEM BINDING PROTEIN MLAD-RELATED"/>
    <property type="match status" value="1"/>
</dbReference>
<name>A0A840EWS1_9FLAO</name>
<dbReference type="Proteomes" id="UP000553034">
    <property type="component" value="Unassembled WGS sequence"/>
</dbReference>
<evidence type="ECO:0000259" key="2">
    <source>
        <dbReference type="Pfam" id="PF02470"/>
    </source>
</evidence>
<evidence type="ECO:0000256" key="1">
    <source>
        <dbReference type="SAM" id="Phobius"/>
    </source>
</evidence>
<dbReference type="EMBL" id="JACIFO010000005">
    <property type="protein sequence ID" value="MBB4119267.1"/>
    <property type="molecule type" value="Genomic_DNA"/>
</dbReference>
<dbReference type="RefSeq" id="WP_183477619.1">
    <property type="nucleotide sequence ID" value="NZ_JACIFO010000005.1"/>
</dbReference>
<keyword evidence="1" id="KW-0812">Transmembrane</keyword>
<comment type="caution">
    <text evidence="3">The sequence shown here is derived from an EMBL/GenBank/DDBJ whole genome shotgun (WGS) entry which is preliminary data.</text>
</comment>
<evidence type="ECO:0000313" key="3">
    <source>
        <dbReference type="EMBL" id="MBB4119267.1"/>
    </source>
</evidence>
<gene>
    <name evidence="3" type="ORF">GGR32_001563</name>
</gene>
<dbReference type="InterPro" id="IPR052336">
    <property type="entry name" value="MlaD_Phospholipid_Transporter"/>
</dbReference>
<feature type="transmembrane region" description="Helical" evidence="1">
    <location>
        <begin position="7"/>
        <end position="27"/>
    </location>
</feature>
<organism evidence="3 4">
    <name type="scientific">Mesonia hippocampi</name>
    <dbReference type="NCBI Taxonomy" id="1628250"/>
    <lineage>
        <taxon>Bacteria</taxon>
        <taxon>Pseudomonadati</taxon>
        <taxon>Bacteroidota</taxon>
        <taxon>Flavobacteriia</taxon>
        <taxon>Flavobacteriales</taxon>
        <taxon>Flavobacteriaceae</taxon>
        <taxon>Mesonia</taxon>
    </lineage>
</organism>
<sequence>MKLSNEVKTALLGIVAIALLIFGYSFLKGKNPFSSDRIFYAKYDNVEGLTKSSAVTINGFQVGSVTDITFLNASGKLLVKMNVKDEFQFSKQSVARIYGGNLIGGKSIEIIPEEGKQLAVSEDTLKSAVGDGLLELVNERLTPLQQKIESAVSNADSLLIGMNNILDAKAQKSIKSSIASLNTTMSSFNNSAKSIEHLLASNTGKLNNTFTNLEETTGNFQKFSDTLAQVNVNGLIAEIQEIATNFKEISEKLNTKEGTVGKLLNDDKIYDNLDRATRQLDLLLQDVKLNPKRYVHFSVFGKKQKQYTKPEDSLK</sequence>
<dbReference type="InterPro" id="IPR003399">
    <property type="entry name" value="Mce/MlaD"/>
</dbReference>
<protein>
    <submittedName>
        <fullName evidence="3">Phospholipid/cholesterol/gamma-HCH transport system substrate-binding protein</fullName>
    </submittedName>
</protein>
<dbReference type="AlphaFoldDB" id="A0A840EWS1"/>
<reference evidence="3 4" key="1">
    <citation type="submission" date="2020-08" db="EMBL/GenBank/DDBJ databases">
        <title>Genomic Encyclopedia of Type Strains, Phase IV (KMG-IV): sequencing the most valuable type-strain genomes for metagenomic binning, comparative biology and taxonomic classification.</title>
        <authorList>
            <person name="Goeker M."/>
        </authorList>
    </citation>
    <scope>NUCLEOTIDE SEQUENCE [LARGE SCALE GENOMIC DNA]</scope>
    <source>
        <strain evidence="3 4">DSM 29568</strain>
    </source>
</reference>
<evidence type="ECO:0000313" key="4">
    <source>
        <dbReference type="Proteomes" id="UP000553034"/>
    </source>
</evidence>
<keyword evidence="1" id="KW-0472">Membrane</keyword>
<feature type="domain" description="Mce/MlaD" evidence="2">
    <location>
        <begin position="39"/>
        <end position="112"/>
    </location>
</feature>
<keyword evidence="1" id="KW-1133">Transmembrane helix</keyword>
<dbReference type="Pfam" id="PF02470">
    <property type="entry name" value="MlaD"/>
    <property type="match status" value="1"/>
</dbReference>
<accession>A0A840EWS1</accession>
<keyword evidence="4" id="KW-1185">Reference proteome</keyword>